<dbReference type="OrthoDB" id="113522at2759"/>
<dbReference type="AlphaFoldDB" id="A0A225VRM8"/>
<organism evidence="1 2">
    <name type="scientific">Phytophthora megakarya</name>
    <dbReference type="NCBI Taxonomy" id="4795"/>
    <lineage>
        <taxon>Eukaryota</taxon>
        <taxon>Sar</taxon>
        <taxon>Stramenopiles</taxon>
        <taxon>Oomycota</taxon>
        <taxon>Peronosporomycetes</taxon>
        <taxon>Peronosporales</taxon>
        <taxon>Peronosporaceae</taxon>
        <taxon>Phytophthora</taxon>
    </lineage>
</organism>
<evidence type="ECO:0000313" key="2">
    <source>
        <dbReference type="Proteomes" id="UP000198211"/>
    </source>
</evidence>
<comment type="caution">
    <text evidence="1">The sequence shown here is derived from an EMBL/GenBank/DDBJ whole genome shotgun (WGS) entry which is preliminary data.</text>
</comment>
<gene>
    <name evidence="1" type="ORF">PHMEG_00019919</name>
</gene>
<dbReference type="EMBL" id="NBNE01003450">
    <property type="protein sequence ID" value="OWZ07659.1"/>
    <property type="molecule type" value="Genomic_DNA"/>
</dbReference>
<evidence type="ECO:0000313" key="1">
    <source>
        <dbReference type="EMBL" id="OWZ07659.1"/>
    </source>
</evidence>
<keyword evidence="2" id="KW-1185">Reference proteome</keyword>
<proteinExistence type="predicted"/>
<dbReference type="Proteomes" id="UP000198211">
    <property type="component" value="Unassembled WGS sequence"/>
</dbReference>
<sequence length="75" mass="8453">GWKSSKPTGLSDDFTYVMPGNVKKNGIHGQDYFVGEEELMRYLDQVDLGECGTDDSLLQRILLGLDAIRYIAELR</sequence>
<reference evidence="2" key="1">
    <citation type="submission" date="2017-03" db="EMBL/GenBank/DDBJ databases">
        <title>Phytopthora megakarya and P. palmivora, two closely related causual agents of cacao black pod achieved similar genome size and gene model numbers by different mechanisms.</title>
        <authorList>
            <person name="Ali S."/>
            <person name="Shao J."/>
            <person name="Larry D.J."/>
            <person name="Kronmiller B."/>
            <person name="Shen D."/>
            <person name="Strem M.D."/>
            <person name="Melnick R.L."/>
            <person name="Guiltinan M.J."/>
            <person name="Tyler B.M."/>
            <person name="Meinhardt L.W."/>
            <person name="Bailey B.A."/>
        </authorList>
    </citation>
    <scope>NUCLEOTIDE SEQUENCE [LARGE SCALE GENOMIC DNA]</scope>
    <source>
        <strain evidence="2">zdho120</strain>
    </source>
</reference>
<dbReference type="PANTHER" id="PTHR37069">
    <property type="entry name" value="DDE_TNP_1_7 DOMAIN-CONTAINING PROTEIN"/>
    <property type="match status" value="1"/>
</dbReference>
<dbReference type="PANTHER" id="PTHR37069:SF2">
    <property type="entry name" value="PIGGYBAC TRANSPOSABLE ELEMENT-DERIVED PROTEIN DOMAIN-CONTAINING PROTEIN"/>
    <property type="match status" value="1"/>
</dbReference>
<name>A0A225VRM8_9STRA</name>
<protein>
    <submittedName>
        <fullName evidence="1">Uncharacterized protein</fullName>
    </submittedName>
</protein>
<accession>A0A225VRM8</accession>
<feature type="non-terminal residue" evidence="1">
    <location>
        <position position="1"/>
    </location>
</feature>